<evidence type="ECO:0000313" key="2">
    <source>
        <dbReference type="EMBL" id="GAA1494362.1"/>
    </source>
</evidence>
<reference evidence="3" key="1">
    <citation type="journal article" date="2019" name="Int. J. Syst. Evol. Microbiol.">
        <title>The Global Catalogue of Microorganisms (GCM) 10K type strain sequencing project: providing services to taxonomists for standard genome sequencing and annotation.</title>
        <authorList>
            <consortium name="The Broad Institute Genomics Platform"/>
            <consortium name="The Broad Institute Genome Sequencing Center for Infectious Disease"/>
            <person name="Wu L."/>
            <person name="Ma J."/>
        </authorList>
    </citation>
    <scope>NUCLEOTIDE SEQUENCE [LARGE SCALE GENOMIC DNA]</scope>
    <source>
        <strain evidence="3">JCM 12140</strain>
    </source>
</reference>
<dbReference type="Gene3D" id="3.40.50.720">
    <property type="entry name" value="NAD(P)-binding Rossmann-like Domain"/>
    <property type="match status" value="1"/>
</dbReference>
<name>A0ABP4K681_9MICO</name>
<evidence type="ECO:0000313" key="3">
    <source>
        <dbReference type="Proteomes" id="UP001501742"/>
    </source>
</evidence>
<dbReference type="InterPro" id="IPR036291">
    <property type="entry name" value="NAD(P)-bd_dom_sf"/>
</dbReference>
<sequence length="319" mass="33918">MRILMLGRGVIATVYGQAFAHAGHDVVHHVRPRRLAEYREPVPMDLIDGRLGPLGRRTHVRYAAQLQSSTEPDDRFDLVVISVGHHQLQEASAALAPHIGDATVVVLGNVWDELDAAVAPIPADQVVFGFPGAGGGFRTDGSLHGAVLRSVTLGRSGSAPNRRGQEARAVFRQAGFTVRDEPDIRGWLFLHVVLDAGMFSQALESGGLAAMIGDRRALGGAFRTSRELLPVLEARGVDLARHRTATVPARFPGATGTALALATVVVPIARASLAAHDDPQAAEPCAVLRDLSRTARALGIATPRLDRAVGMVTRPDRAV</sequence>
<protein>
    <submittedName>
        <fullName evidence="2">2-dehydropantoate 2-reductase N-terminal domain-containing protein</fullName>
    </submittedName>
</protein>
<proteinExistence type="predicted"/>
<comment type="caution">
    <text evidence="2">The sequence shown here is derived from an EMBL/GenBank/DDBJ whole genome shotgun (WGS) entry which is preliminary data.</text>
</comment>
<dbReference type="SUPFAM" id="SSF51735">
    <property type="entry name" value="NAD(P)-binding Rossmann-fold domains"/>
    <property type="match status" value="1"/>
</dbReference>
<keyword evidence="3" id="KW-1185">Reference proteome</keyword>
<feature type="domain" description="Ketopantoate reductase N-terminal" evidence="1">
    <location>
        <begin position="3"/>
        <end position="155"/>
    </location>
</feature>
<dbReference type="RefSeq" id="WP_204606991.1">
    <property type="nucleotide sequence ID" value="NZ_BAAAJX010000016.1"/>
</dbReference>
<accession>A0ABP4K681</accession>
<dbReference type="InterPro" id="IPR013332">
    <property type="entry name" value="KPR_N"/>
</dbReference>
<dbReference type="Proteomes" id="UP001501742">
    <property type="component" value="Unassembled WGS sequence"/>
</dbReference>
<organism evidence="2 3">
    <name type="scientific">Curtobacterium herbarum</name>
    <dbReference type="NCBI Taxonomy" id="150122"/>
    <lineage>
        <taxon>Bacteria</taxon>
        <taxon>Bacillati</taxon>
        <taxon>Actinomycetota</taxon>
        <taxon>Actinomycetes</taxon>
        <taxon>Micrococcales</taxon>
        <taxon>Microbacteriaceae</taxon>
        <taxon>Curtobacterium</taxon>
    </lineage>
</organism>
<gene>
    <name evidence="2" type="ORF">GCM10009627_27080</name>
</gene>
<evidence type="ECO:0000259" key="1">
    <source>
        <dbReference type="Pfam" id="PF02558"/>
    </source>
</evidence>
<dbReference type="Pfam" id="PF02558">
    <property type="entry name" value="ApbA"/>
    <property type="match status" value="1"/>
</dbReference>
<dbReference type="EMBL" id="BAAAJX010000016">
    <property type="protein sequence ID" value="GAA1494362.1"/>
    <property type="molecule type" value="Genomic_DNA"/>
</dbReference>